<keyword evidence="1" id="KW-1133">Transmembrane helix</keyword>
<dbReference type="RefSeq" id="WP_218316959.1">
    <property type="nucleotide sequence ID" value="NZ_JAGSPB010000002.1"/>
</dbReference>
<name>A0ABS6SPC4_9SPHN</name>
<keyword evidence="3" id="KW-1185">Reference proteome</keyword>
<reference evidence="2 3" key="1">
    <citation type="submission" date="2021-04" db="EMBL/GenBank/DDBJ databases">
        <authorList>
            <person name="Pira H."/>
            <person name="Risdian C."/>
            <person name="Wink J."/>
        </authorList>
    </citation>
    <scope>NUCLEOTIDE SEQUENCE [LARGE SCALE GENOMIC DNA]</scope>
    <source>
        <strain evidence="2 3">WH131</strain>
    </source>
</reference>
<keyword evidence="1" id="KW-0812">Transmembrane</keyword>
<evidence type="ECO:0000313" key="3">
    <source>
        <dbReference type="Proteomes" id="UP000699975"/>
    </source>
</evidence>
<keyword evidence="1" id="KW-0472">Membrane</keyword>
<evidence type="ECO:0000313" key="2">
    <source>
        <dbReference type="EMBL" id="MBV7266347.1"/>
    </source>
</evidence>
<comment type="caution">
    <text evidence="2">The sequence shown here is derived from an EMBL/GenBank/DDBJ whole genome shotgun (WGS) entry which is preliminary data.</text>
</comment>
<accession>A0ABS6SPC4</accession>
<protein>
    <submittedName>
        <fullName evidence="2">FixH family protein</fullName>
    </submittedName>
</protein>
<dbReference type="Proteomes" id="UP000699975">
    <property type="component" value="Unassembled WGS sequence"/>
</dbReference>
<feature type="transmembrane region" description="Helical" evidence="1">
    <location>
        <begin position="12"/>
        <end position="33"/>
    </location>
</feature>
<proteinExistence type="predicted"/>
<gene>
    <name evidence="2" type="ORF">KCG45_09165</name>
</gene>
<dbReference type="InterPro" id="IPR008620">
    <property type="entry name" value="FixH"/>
</dbReference>
<sequence length="150" mass="16332">MKREFTGRDMTKVMVGGFGVVVAVNLLMATYAVSGFGGVIVENTYVASQKFNDWLGEAERSKALGWTADVSRDGSGHLKVVAGGVPDGVLVSAELRRPVGKHDTASLKFVHIQGNAGAFRSTDPVAPGRWIVRLRMESGELRWTEERKLR</sequence>
<dbReference type="Pfam" id="PF05751">
    <property type="entry name" value="FixH"/>
    <property type="match status" value="1"/>
</dbReference>
<organism evidence="2 3">
    <name type="scientific">Erythrobacter ani</name>
    <dbReference type="NCBI Taxonomy" id="2827235"/>
    <lineage>
        <taxon>Bacteria</taxon>
        <taxon>Pseudomonadati</taxon>
        <taxon>Pseudomonadota</taxon>
        <taxon>Alphaproteobacteria</taxon>
        <taxon>Sphingomonadales</taxon>
        <taxon>Erythrobacteraceae</taxon>
        <taxon>Erythrobacter/Porphyrobacter group</taxon>
        <taxon>Erythrobacter</taxon>
    </lineage>
</organism>
<dbReference type="EMBL" id="JAGSPB010000002">
    <property type="protein sequence ID" value="MBV7266347.1"/>
    <property type="molecule type" value="Genomic_DNA"/>
</dbReference>
<evidence type="ECO:0000256" key="1">
    <source>
        <dbReference type="SAM" id="Phobius"/>
    </source>
</evidence>